<dbReference type="PANTHER" id="PTHR43199:SF1">
    <property type="entry name" value="GLUTATHIONE HYDROLASE PROENZYME"/>
    <property type="match status" value="1"/>
</dbReference>
<dbReference type="Gene3D" id="3.60.20.40">
    <property type="match status" value="1"/>
</dbReference>
<keyword evidence="14" id="KW-1185">Reference proteome</keyword>
<dbReference type="Pfam" id="PF01019">
    <property type="entry name" value="G_glu_transpept"/>
    <property type="match status" value="1"/>
</dbReference>
<evidence type="ECO:0000313" key="14">
    <source>
        <dbReference type="Proteomes" id="UP000317835"/>
    </source>
</evidence>
<evidence type="ECO:0000256" key="7">
    <source>
        <dbReference type="ARBA" id="ARBA00023315"/>
    </source>
</evidence>
<feature type="active site" description="Nucleophile" evidence="9">
    <location>
        <position position="386"/>
    </location>
</feature>
<keyword evidence="4 11" id="KW-0808">Transferase</keyword>
<comment type="catalytic activity">
    <reaction evidence="1 11">
        <text>an S-substituted glutathione + H2O = an S-substituted L-cysteinylglycine + L-glutamate</text>
        <dbReference type="Rhea" id="RHEA:59468"/>
        <dbReference type="ChEBI" id="CHEBI:15377"/>
        <dbReference type="ChEBI" id="CHEBI:29985"/>
        <dbReference type="ChEBI" id="CHEBI:90779"/>
        <dbReference type="ChEBI" id="CHEBI:143103"/>
        <dbReference type="EC" id="3.4.19.13"/>
    </reaction>
</comment>
<dbReference type="GO" id="GO:0103068">
    <property type="term" value="F:leukotriene C4 gamma-glutamyl transferase activity"/>
    <property type="evidence" value="ECO:0007669"/>
    <property type="project" value="UniProtKB-EC"/>
</dbReference>
<sequence precursor="true">MPPWFAPSVALLAVATGPSSAEEFATYAVVSQESHASDVGREVLRKGGNAIDSAVATAFALAVTHPAAGNIGGGGFIVAFVADRGEVVTYDFRERAPRAATERTYLSPEGRLLPRYRAGLWAGGVPGTVRGLALAHEQLGTLDWAELVRPAVDLAERGFPVSDTLARSLNAQLFVDDGAADLLDGSGRGARLADFPASVAAFRKPDGTPWVEGDVLRQPDLAATLSRVAEDGPDAFYAGEIADRIAEAMRAGGGLISEEDLESYEAVRRAPVHGTFRGFDVFGMGPPSSGGIVTVLMLNLLERFDLAADGPEDPETLHRITEAMRRAFFVRATEIADPDFVDVPVDELTSKDFADELAGSIGPIATPSEDLADFPIAGLVAEGTDTTHLSVLDGDGNAVALTYTLEQGYGSKAVVPGLGFLLNNEMGDFNLVPGVTSTSGLIGTRPNVIAPGKRMLSSMSPTIVLEDGKVRLVTGSPGGRTIPNTVLWVVLNVLEFGRSPREAVDAPRSHHSWFPDRLTLEGDSWPEAAIQGLRDRGHRVRSTPLQGDAHSIVVDPGTGIIHGVNDRRRSTSKASGG</sequence>
<evidence type="ECO:0000256" key="1">
    <source>
        <dbReference type="ARBA" id="ARBA00001049"/>
    </source>
</evidence>
<dbReference type="PANTHER" id="PTHR43199">
    <property type="entry name" value="GLUTATHIONE HYDROLASE"/>
    <property type="match status" value="1"/>
</dbReference>
<name>A0A518H4Z2_9BACT</name>
<keyword evidence="11" id="KW-0317">Glutathione biosynthesis</keyword>
<evidence type="ECO:0000256" key="10">
    <source>
        <dbReference type="PIRSR" id="PIRSR600101-2"/>
    </source>
</evidence>
<comment type="catalytic activity">
    <reaction evidence="2 11">
        <text>glutathione + H2O = L-cysteinylglycine + L-glutamate</text>
        <dbReference type="Rhea" id="RHEA:28807"/>
        <dbReference type="ChEBI" id="CHEBI:15377"/>
        <dbReference type="ChEBI" id="CHEBI:29985"/>
        <dbReference type="ChEBI" id="CHEBI:57925"/>
        <dbReference type="ChEBI" id="CHEBI:61694"/>
        <dbReference type="EC" id="3.4.19.13"/>
    </reaction>
</comment>
<dbReference type="GO" id="GO:0006751">
    <property type="term" value="P:glutathione catabolic process"/>
    <property type="evidence" value="ECO:0007669"/>
    <property type="project" value="UniProtKB-UniRule"/>
</dbReference>
<keyword evidence="12" id="KW-0732">Signal</keyword>
<dbReference type="OrthoDB" id="9781342at2"/>
<evidence type="ECO:0000256" key="12">
    <source>
        <dbReference type="SAM" id="SignalP"/>
    </source>
</evidence>
<feature type="chain" id="PRO_5022102956" description="Glutathione hydrolase proenzyme" evidence="12">
    <location>
        <begin position="22"/>
        <end position="577"/>
    </location>
</feature>
<evidence type="ECO:0000256" key="11">
    <source>
        <dbReference type="RuleBase" id="RU368036"/>
    </source>
</evidence>
<feature type="binding site" evidence="10">
    <location>
        <begin position="457"/>
        <end position="458"/>
    </location>
    <ligand>
        <name>L-glutamate</name>
        <dbReference type="ChEBI" id="CHEBI:29985"/>
    </ligand>
</feature>
<comment type="pathway">
    <text evidence="11">Sulfur metabolism; glutathione metabolism.</text>
</comment>
<evidence type="ECO:0000313" key="13">
    <source>
        <dbReference type="EMBL" id="QDV35916.1"/>
    </source>
</evidence>
<evidence type="ECO:0000256" key="2">
    <source>
        <dbReference type="ARBA" id="ARBA00001089"/>
    </source>
</evidence>
<dbReference type="InterPro" id="IPR000101">
    <property type="entry name" value="GGT_peptidase"/>
</dbReference>
<evidence type="ECO:0000256" key="8">
    <source>
        <dbReference type="ARBA" id="ARBA00047417"/>
    </source>
</evidence>
<keyword evidence="5 11" id="KW-0378">Hydrolase</keyword>
<evidence type="ECO:0000256" key="6">
    <source>
        <dbReference type="ARBA" id="ARBA00023145"/>
    </source>
</evidence>
<dbReference type="SUPFAM" id="SSF56235">
    <property type="entry name" value="N-terminal nucleophile aminohydrolases (Ntn hydrolases)"/>
    <property type="match status" value="1"/>
</dbReference>
<dbReference type="InterPro" id="IPR055262">
    <property type="entry name" value="GGT_CS"/>
</dbReference>
<evidence type="ECO:0000256" key="3">
    <source>
        <dbReference type="ARBA" id="ARBA00009381"/>
    </source>
</evidence>
<comment type="similarity">
    <text evidence="3 11">Belongs to the gamma-glutamyltransferase family.</text>
</comment>
<dbReference type="AlphaFoldDB" id="A0A518H4Z2"/>
<accession>A0A518H4Z2</accession>
<dbReference type="GO" id="GO:0006750">
    <property type="term" value="P:glutathione biosynthetic process"/>
    <property type="evidence" value="ECO:0007669"/>
    <property type="project" value="UniProtKB-KW"/>
</dbReference>
<dbReference type="Gene3D" id="1.10.246.130">
    <property type="match status" value="1"/>
</dbReference>
<feature type="signal peptide" evidence="12">
    <location>
        <begin position="1"/>
        <end position="21"/>
    </location>
</feature>
<evidence type="ECO:0000256" key="9">
    <source>
        <dbReference type="PIRSR" id="PIRSR600101-1"/>
    </source>
</evidence>
<feature type="binding site" evidence="10">
    <location>
        <position position="428"/>
    </location>
    <ligand>
        <name>L-glutamate</name>
        <dbReference type="ChEBI" id="CHEBI:29985"/>
    </ligand>
</feature>
<feature type="binding site" evidence="10">
    <location>
        <position position="479"/>
    </location>
    <ligand>
        <name>L-glutamate</name>
        <dbReference type="ChEBI" id="CHEBI:29985"/>
    </ligand>
</feature>
<evidence type="ECO:0000256" key="4">
    <source>
        <dbReference type="ARBA" id="ARBA00022679"/>
    </source>
</evidence>
<dbReference type="InterPro" id="IPR043137">
    <property type="entry name" value="GGT_ssub_C"/>
</dbReference>
<comment type="subunit">
    <text evidence="11">This enzyme consists of two polypeptide chains, which are synthesized in precursor form from a single polypeptide.</text>
</comment>
<comment type="PTM">
    <text evidence="11">Cleaved by autocatalysis into a large and a small subunit.</text>
</comment>
<dbReference type="EC" id="2.3.2.2" evidence="11"/>
<dbReference type="InterPro" id="IPR051792">
    <property type="entry name" value="GGT_bact"/>
</dbReference>
<dbReference type="UniPathway" id="UPA00204"/>
<dbReference type="RefSeq" id="WP_145271839.1">
    <property type="nucleotide sequence ID" value="NZ_CP036426.1"/>
</dbReference>
<reference evidence="13 14" key="1">
    <citation type="submission" date="2019-02" db="EMBL/GenBank/DDBJ databases">
        <title>Deep-cultivation of Planctomycetes and their phenomic and genomic characterization uncovers novel biology.</title>
        <authorList>
            <person name="Wiegand S."/>
            <person name="Jogler M."/>
            <person name="Boedeker C."/>
            <person name="Pinto D."/>
            <person name="Vollmers J."/>
            <person name="Rivas-Marin E."/>
            <person name="Kohn T."/>
            <person name="Peeters S.H."/>
            <person name="Heuer A."/>
            <person name="Rast P."/>
            <person name="Oberbeckmann S."/>
            <person name="Bunk B."/>
            <person name="Jeske O."/>
            <person name="Meyerdierks A."/>
            <person name="Storesund J.E."/>
            <person name="Kallscheuer N."/>
            <person name="Luecker S."/>
            <person name="Lage O.M."/>
            <person name="Pohl T."/>
            <person name="Merkel B.J."/>
            <person name="Hornburger P."/>
            <person name="Mueller R.-W."/>
            <person name="Bruemmer F."/>
            <person name="Labrenz M."/>
            <person name="Spormann A.M."/>
            <person name="Op den Camp H."/>
            <person name="Overmann J."/>
            <person name="Amann R."/>
            <person name="Jetten M.S.M."/>
            <person name="Mascher T."/>
            <person name="Medema M.H."/>
            <person name="Devos D.P."/>
            <person name="Kaster A.-K."/>
            <person name="Ovreas L."/>
            <person name="Rohde M."/>
            <person name="Galperin M.Y."/>
            <person name="Jogler C."/>
        </authorList>
    </citation>
    <scope>NUCLEOTIDE SEQUENCE [LARGE SCALE GENOMIC DNA]</scope>
    <source>
        <strain evidence="13 14">ElP</strain>
    </source>
</reference>
<dbReference type="PRINTS" id="PR01210">
    <property type="entry name" value="GGTRANSPTASE"/>
</dbReference>
<dbReference type="EMBL" id="CP036426">
    <property type="protein sequence ID" value="QDV35916.1"/>
    <property type="molecule type" value="Genomic_DNA"/>
</dbReference>
<keyword evidence="6 11" id="KW-0865">Zymogen</keyword>
<dbReference type="Proteomes" id="UP000317835">
    <property type="component" value="Chromosome"/>
</dbReference>
<dbReference type="EC" id="3.4.19.13" evidence="11"/>
<protein>
    <recommendedName>
        <fullName evidence="11">Glutathione hydrolase proenzyme</fullName>
        <ecNumber evidence="11">2.3.2.2</ecNumber>
        <ecNumber evidence="11">3.4.19.13</ecNumber>
    </recommendedName>
    <component>
        <recommendedName>
            <fullName evidence="11">Glutathione hydrolase large chain</fullName>
        </recommendedName>
    </component>
    <component>
        <recommendedName>
            <fullName evidence="11">Glutathione hydrolase small chain</fullName>
        </recommendedName>
    </component>
</protein>
<dbReference type="InterPro" id="IPR029055">
    <property type="entry name" value="Ntn_hydrolases_N"/>
</dbReference>
<dbReference type="PROSITE" id="PS00462">
    <property type="entry name" value="G_GLU_TRANSPEPTIDASE"/>
    <property type="match status" value="1"/>
</dbReference>
<dbReference type="NCBIfam" id="TIGR00066">
    <property type="entry name" value="g_glut_trans"/>
    <property type="match status" value="1"/>
</dbReference>
<dbReference type="InterPro" id="IPR043138">
    <property type="entry name" value="GGT_lsub"/>
</dbReference>
<gene>
    <name evidence="13" type="primary">ggt_2</name>
    <name evidence="13" type="ORF">ElP_38240</name>
</gene>
<organism evidence="13 14">
    <name type="scientific">Tautonia plasticadhaerens</name>
    <dbReference type="NCBI Taxonomy" id="2527974"/>
    <lineage>
        <taxon>Bacteria</taxon>
        <taxon>Pseudomonadati</taxon>
        <taxon>Planctomycetota</taxon>
        <taxon>Planctomycetia</taxon>
        <taxon>Isosphaerales</taxon>
        <taxon>Isosphaeraceae</taxon>
        <taxon>Tautonia</taxon>
    </lineage>
</organism>
<comment type="catalytic activity">
    <reaction evidence="8 11">
        <text>an N-terminal (5-L-glutamyl)-[peptide] + an alpha-amino acid = 5-L-glutamyl amino acid + an N-terminal L-alpha-aminoacyl-[peptide]</text>
        <dbReference type="Rhea" id="RHEA:23904"/>
        <dbReference type="Rhea" id="RHEA-COMP:9780"/>
        <dbReference type="Rhea" id="RHEA-COMP:9795"/>
        <dbReference type="ChEBI" id="CHEBI:77644"/>
        <dbReference type="ChEBI" id="CHEBI:78597"/>
        <dbReference type="ChEBI" id="CHEBI:78599"/>
        <dbReference type="ChEBI" id="CHEBI:78608"/>
        <dbReference type="EC" id="2.3.2.2"/>
    </reaction>
</comment>
<feature type="binding site" evidence="10">
    <location>
        <position position="93"/>
    </location>
    <ligand>
        <name>L-glutamate</name>
        <dbReference type="ChEBI" id="CHEBI:29985"/>
    </ligand>
</feature>
<proteinExistence type="inferred from homology"/>
<keyword evidence="7 11" id="KW-0012">Acyltransferase</keyword>
<dbReference type="KEGG" id="tpla:ElP_38240"/>
<evidence type="ECO:0000256" key="5">
    <source>
        <dbReference type="ARBA" id="ARBA00022801"/>
    </source>
</evidence>
<dbReference type="GO" id="GO:0036374">
    <property type="term" value="F:glutathione hydrolase activity"/>
    <property type="evidence" value="ECO:0007669"/>
    <property type="project" value="UniProtKB-UniRule"/>
</dbReference>